<dbReference type="AlphaFoldDB" id="A0A2T2N714"/>
<dbReference type="OrthoDB" id="3775988at2759"/>
<evidence type="ECO:0000313" key="3">
    <source>
        <dbReference type="Proteomes" id="UP000240883"/>
    </source>
</evidence>
<evidence type="ECO:0000313" key="2">
    <source>
        <dbReference type="EMBL" id="PSN61214.1"/>
    </source>
</evidence>
<feature type="compositionally biased region" description="Acidic residues" evidence="1">
    <location>
        <begin position="186"/>
        <end position="196"/>
    </location>
</feature>
<sequence length="202" mass="23015">MLLYRPHSSERPSKWTRVDQYQPPQRPMSSSPDSFKLPPAVVCIAGSHCLGFGKKVYSPSKVCIECLKRYDPQQLRAWANNNADALARIEAEVSRKEITKQNIEAHGRFLCAFEDPDYQFCRWRRSDLNLRGTRVTCNVVKRKGTACDKCWKGHLQKIDIVQYFTPTGMCHEEADKVATKSQPADNEGDDDDDDIEGYGTLL</sequence>
<dbReference type="EMBL" id="KZ678145">
    <property type="protein sequence ID" value="PSN61214.1"/>
    <property type="molecule type" value="Genomic_DNA"/>
</dbReference>
<gene>
    <name evidence="2" type="ORF">BS50DRAFT_156352</name>
</gene>
<organism evidence="2 3">
    <name type="scientific">Corynespora cassiicola Philippines</name>
    <dbReference type="NCBI Taxonomy" id="1448308"/>
    <lineage>
        <taxon>Eukaryota</taxon>
        <taxon>Fungi</taxon>
        <taxon>Dikarya</taxon>
        <taxon>Ascomycota</taxon>
        <taxon>Pezizomycotina</taxon>
        <taxon>Dothideomycetes</taxon>
        <taxon>Pleosporomycetidae</taxon>
        <taxon>Pleosporales</taxon>
        <taxon>Corynesporascaceae</taxon>
        <taxon>Corynespora</taxon>
    </lineage>
</organism>
<evidence type="ECO:0000256" key="1">
    <source>
        <dbReference type="SAM" id="MobiDB-lite"/>
    </source>
</evidence>
<keyword evidence="3" id="KW-1185">Reference proteome</keyword>
<accession>A0A2T2N714</accession>
<dbReference type="Proteomes" id="UP000240883">
    <property type="component" value="Unassembled WGS sequence"/>
</dbReference>
<feature type="region of interest" description="Disordered" evidence="1">
    <location>
        <begin position="1"/>
        <end position="33"/>
    </location>
</feature>
<reference evidence="2 3" key="1">
    <citation type="journal article" date="2018" name="Front. Microbiol.">
        <title>Genome-Wide Analysis of Corynespora cassiicola Leaf Fall Disease Putative Effectors.</title>
        <authorList>
            <person name="Lopez D."/>
            <person name="Ribeiro S."/>
            <person name="Label P."/>
            <person name="Fumanal B."/>
            <person name="Venisse J.S."/>
            <person name="Kohler A."/>
            <person name="de Oliveira R.R."/>
            <person name="Labutti K."/>
            <person name="Lipzen A."/>
            <person name="Lail K."/>
            <person name="Bauer D."/>
            <person name="Ohm R.A."/>
            <person name="Barry K.W."/>
            <person name="Spatafora J."/>
            <person name="Grigoriev I.V."/>
            <person name="Martin F.M."/>
            <person name="Pujade-Renaud V."/>
        </authorList>
    </citation>
    <scope>NUCLEOTIDE SEQUENCE [LARGE SCALE GENOMIC DNA]</scope>
    <source>
        <strain evidence="2 3">Philippines</strain>
    </source>
</reference>
<name>A0A2T2N714_CORCC</name>
<feature type="compositionally biased region" description="Basic and acidic residues" evidence="1">
    <location>
        <begin position="7"/>
        <end position="17"/>
    </location>
</feature>
<proteinExistence type="predicted"/>
<protein>
    <submittedName>
        <fullName evidence="2">Uncharacterized protein</fullName>
    </submittedName>
</protein>
<feature type="region of interest" description="Disordered" evidence="1">
    <location>
        <begin position="175"/>
        <end position="202"/>
    </location>
</feature>